<reference evidence="2 3" key="1">
    <citation type="submission" date="2020-10" db="EMBL/GenBank/DDBJ databases">
        <title>Blautia liquoris sp.nov., isolated from the mud in a fermentation cellar used for the production of Chinese strong-flavoured liquor.</title>
        <authorList>
            <person name="Lu L."/>
        </authorList>
    </citation>
    <scope>NUCLEOTIDE SEQUENCE [LARGE SCALE GENOMIC DNA]</scope>
    <source>
        <strain evidence="2 3">LZLJ-3</strain>
    </source>
</reference>
<dbReference type="Proteomes" id="UP000593601">
    <property type="component" value="Chromosome"/>
</dbReference>
<accession>A0A7M2RGX5</accession>
<sequence length="109" mass="11657">MRINFNEIEEQKVSGMNGGTGEMSAKMFMNENGKIIPCRIHAGGSIGIHTHKTSDDINYILSGSGKAICNGVEEVLAAGICHICPKGSEHSIINTGDNDLVMLTVVVER</sequence>
<dbReference type="KEGG" id="bliq:INP51_15895"/>
<dbReference type="EMBL" id="CP063304">
    <property type="protein sequence ID" value="QOV19388.1"/>
    <property type="molecule type" value="Genomic_DNA"/>
</dbReference>
<dbReference type="PANTHER" id="PTHR43346">
    <property type="entry name" value="LIGAND BINDING DOMAIN PROTEIN, PUTATIVE (AFU_ORTHOLOGUE AFUA_6G14370)-RELATED"/>
    <property type="match status" value="1"/>
</dbReference>
<dbReference type="InterPro" id="IPR014710">
    <property type="entry name" value="RmlC-like_jellyroll"/>
</dbReference>
<dbReference type="InterPro" id="IPR013096">
    <property type="entry name" value="Cupin_2"/>
</dbReference>
<gene>
    <name evidence="2" type="ORF">INP51_15895</name>
</gene>
<dbReference type="Gene3D" id="2.60.120.10">
    <property type="entry name" value="Jelly Rolls"/>
    <property type="match status" value="1"/>
</dbReference>
<dbReference type="RefSeq" id="WP_193735708.1">
    <property type="nucleotide sequence ID" value="NZ_CP063304.1"/>
</dbReference>
<name>A0A7M2RGX5_9FIRM</name>
<evidence type="ECO:0000313" key="3">
    <source>
        <dbReference type="Proteomes" id="UP000593601"/>
    </source>
</evidence>
<protein>
    <submittedName>
        <fullName evidence="2">Cupin domain-containing protein</fullName>
    </submittedName>
</protein>
<dbReference type="AlphaFoldDB" id="A0A7M2RGX5"/>
<evidence type="ECO:0000259" key="1">
    <source>
        <dbReference type="Pfam" id="PF07883"/>
    </source>
</evidence>
<dbReference type="InterPro" id="IPR052538">
    <property type="entry name" value="Flavonoid_dioxygenase-like"/>
</dbReference>
<feature type="domain" description="Cupin type-2" evidence="1">
    <location>
        <begin position="39"/>
        <end position="106"/>
    </location>
</feature>
<evidence type="ECO:0000313" key="2">
    <source>
        <dbReference type="EMBL" id="QOV19388.1"/>
    </source>
</evidence>
<dbReference type="PANTHER" id="PTHR43346:SF1">
    <property type="entry name" value="QUERCETIN 2,3-DIOXYGENASE-RELATED"/>
    <property type="match status" value="1"/>
</dbReference>
<dbReference type="InterPro" id="IPR011051">
    <property type="entry name" value="RmlC_Cupin_sf"/>
</dbReference>
<keyword evidence="3" id="KW-1185">Reference proteome</keyword>
<proteinExistence type="predicted"/>
<dbReference type="SUPFAM" id="SSF51182">
    <property type="entry name" value="RmlC-like cupins"/>
    <property type="match status" value="1"/>
</dbReference>
<dbReference type="Pfam" id="PF07883">
    <property type="entry name" value="Cupin_2"/>
    <property type="match status" value="1"/>
</dbReference>
<organism evidence="2 3">
    <name type="scientific">Blautia liquoris</name>
    <dbReference type="NCBI Taxonomy" id="2779518"/>
    <lineage>
        <taxon>Bacteria</taxon>
        <taxon>Bacillati</taxon>
        <taxon>Bacillota</taxon>
        <taxon>Clostridia</taxon>
        <taxon>Lachnospirales</taxon>
        <taxon>Lachnospiraceae</taxon>
        <taxon>Blautia</taxon>
    </lineage>
</organism>